<name>A0A7S0TBL3_9STRA</name>
<evidence type="ECO:0000256" key="2">
    <source>
        <dbReference type="SAM" id="MobiDB-lite"/>
    </source>
</evidence>
<proteinExistence type="predicted"/>
<accession>A0A7S0TBL3</accession>
<evidence type="ECO:0000259" key="3">
    <source>
        <dbReference type="Pfam" id="PF02979"/>
    </source>
</evidence>
<feature type="region of interest" description="Disordered" evidence="2">
    <location>
        <begin position="52"/>
        <end position="73"/>
    </location>
</feature>
<dbReference type="InterPro" id="IPR036648">
    <property type="entry name" value="CN_Hdrase_a/SCN_Hdrase_g_sf"/>
</dbReference>
<dbReference type="GO" id="GO:0003824">
    <property type="term" value="F:catalytic activity"/>
    <property type="evidence" value="ECO:0007669"/>
    <property type="project" value="InterPro"/>
</dbReference>
<evidence type="ECO:0000256" key="1">
    <source>
        <dbReference type="ARBA" id="ARBA00022723"/>
    </source>
</evidence>
<dbReference type="InterPro" id="IPR004232">
    <property type="entry name" value="CN_Hdrtase_a/SCN_Hdrlase_g"/>
</dbReference>
<dbReference type="GO" id="GO:0046914">
    <property type="term" value="F:transition metal ion binding"/>
    <property type="evidence" value="ECO:0007669"/>
    <property type="project" value="InterPro"/>
</dbReference>
<dbReference type="EMBL" id="HBFG01001016">
    <property type="protein sequence ID" value="CAD8729282.1"/>
    <property type="molecule type" value="Transcribed_RNA"/>
</dbReference>
<organism evidence="4">
    <name type="scientific">Pseudo-nitzschia delicatissima</name>
    <dbReference type="NCBI Taxonomy" id="44447"/>
    <lineage>
        <taxon>Eukaryota</taxon>
        <taxon>Sar</taxon>
        <taxon>Stramenopiles</taxon>
        <taxon>Ochrophyta</taxon>
        <taxon>Bacillariophyta</taxon>
        <taxon>Bacillariophyceae</taxon>
        <taxon>Bacillariophycidae</taxon>
        <taxon>Bacillariales</taxon>
        <taxon>Bacillariaceae</taxon>
        <taxon>Pseudo-nitzschia</taxon>
    </lineage>
</organism>
<evidence type="ECO:0000313" key="4">
    <source>
        <dbReference type="EMBL" id="CAD8729282.1"/>
    </source>
</evidence>
<keyword evidence="1" id="KW-0479">Metal-binding</keyword>
<feature type="compositionally biased region" description="Basic and acidic residues" evidence="2">
    <location>
        <begin position="63"/>
        <end position="73"/>
    </location>
</feature>
<gene>
    <name evidence="4" type="ORF">PDEL0327_LOCUS775</name>
</gene>
<reference evidence="4" key="1">
    <citation type="submission" date="2021-01" db="EMBL/GenBank/DDBJ databases">
        <authorList>
            <person name="Corre E."/>
            <person name="Pelletier E."/>
            <person name="Niang G."/>
            <person name="Scheremetjew M."/>
            <person name="Finn R."/>
            <person name="Kale V."/>
            <person name="Holt S."/>
            <person name="Cochrane G."/>
            <person name="Meng A."/>
            <person name="Brown T."/>
            <person name="Cohen L."/>
        </authorList>
    </citation>
    <scope>NUCLEOTIDE SEQUENCE</scope>
    <source>
        <strain evidence="4">B596</strain>
    </source>
</reference>
<sequence>MQDLWPEQSSSKDTLSIEIYEHWLEPSNSDKGHDFPEAEFLNHDDDGRDCSDYHHHHHHPHHHHDDEDHSHDPRPLVEQRAVEKEGPPGPGKELFRALFQVVLEQNLVIAEEIRSMIEYLDSAGTNLLGRDLIVRAWKDPEFAERLLDDAASAALELGIQTANPNAPTVLTVVQNTPKEHNLVVCTLCSCYPSGLLGIAPSWYKSSEFRARAVREPREVLKEFGTSLPPGQSIRVHDSTADHRYLVLPQRPKGTENWSEEDLKELVTRDYMIGVSVLPHRLEKKD</sequence>
<dbReference type="AlphaFoldDB" id="A0A7S0TBL3"/>
<protein>
    <recommendedName>
        <fullName evidence="3">Nitrile hydratase alpha/Thiocyanate hydrolase gamma domain-containing protein</fullName>
    </recommendedName>
</protein>
<dbReference type="Gene3D" id="3.90.330.10">
    <property type="entry name" value="Nitrile hydratase alpha /Thiocyanate hydrolase gamma"/>
    <property type="match status" value="1"/>
</dbReference>
<feature type="domain" description="Nitrile hydratase alpha/Thiocyanate hydrolase gamma" evidence="3">
    <location>
        <begin position="95"/>
        <end position="274"/>
    </location>
</feature>
<dbReference type="Pfam" id="PF02979">
    <property type="entry name" value="NHase_alpha"/>
    <property type="match status" value="1"/>
</dbReference>
<dbReference type="SUPFAM" id="SSF56209">
    <property type="entry name" value="Nitrile hydratase alpha chain"/>
    <property type="match status" value="1"/>
</dbReference>